<dbReference type="EMBL" id="FNBN01000001">
    <property type="protein sequence ID" value="SDF03035.1"/>
    <property type="molecule type" value="Genomic_DNA"/>
</dbReference>
<evidence type="ECO:0000313" key="3">
    <source>
        <dbReference type="Proteomes" id="UP000199045"/>
    </source>
</evidence>
<feature type="chain" id="PRO_5011489318" evidence="1">
    <location>
        <begin position="23"/>
        <end position="279"/>
    </location>
</feature>
<protein>
    <submittedName>
        <fullName evidence="2">Uncharacterized protein</fullName>
    </submittedName>
</protein>
<evidence type="ECO:0000256" key="1">
    <source>
        <dbReference type="SAM" id="SignalP"/>
    </source>
</evidence>
<name>A0A1G7HRH3_CHIFI</name>
<proteinExistence type="predicted"/>
<dbReference type="AlphaFoldDB" id="A0A1G7HRH3"/>
<dbReference type="RefSeq" id="WP_089828716.1">
    <property type="nucleotide sequence ID" value="NZ_FNBN01000001.1"/>
</dbReference>
<gene>
    <name evidence="2" type="ORF">SAMN04488121_101575</name>
</gene>
<dbReference type="PROSITE" id="PS51257">
    <property type="entry name" value="PROKAR_LIPOPROTEIN"/>
    <property type="match status" value="1"/>
</dbReference>
<keyword evidence="1" id="KW-0732">Signal</keyword>
<reference evidence="2 3" key="1">
    <citation type="submission" date="2016-10" db="EMBL/GenBank/DDBJ databases">
        <authorList>
            <person name="de Groot N.N."/>
        </authorList>
    </citation>
    <scope>NUCLEOTIDE SEQUENCE [LARGE SCALE GENOMIC DNA]</scope>
    <source>
        <strain evidence="2 3">DSM 527</strain>
    </source>
</reference>
<sequence length="279" mass="31476">MRKGLPIFILTACILGAFSCSGQTLKPLDVAKAIFDPKTTPDFVNQHSTGDYSGHPNGLDMPATANASFLLIQQTDSNAVVAMNTQDSKGKTTDKYLFFTKDSSRWKMYAMATPTLARLHEHRKQEMEAISSAQLDSLIAIYQHQEYSPYKSKEEFFFILNSLRLKLAPDDSLVAHFHRHKATFNQLLKEVNKTSKSPETETPTLVNTRTPAYSPLLISNVTTGGFLPAECIDFHIMNDQVGYLYTPHKKYLPELRPDKVIMLRSLGGGWYLYKVNIYL</sequence>
<organism evidence="2 3">
    <name type="scientific">Chitinophaga filiformis</name>
    <name type="common">Myxococcus filiformis</name>
    <name type="synonym">Flexibacter filiformis</name>
    <dbReference type="NCBI Taxonomy" id="104663"/>
    <lineage>
        <taxon>Bacteria</taxon>
        <taxon>Pseudomonadati</taxon>
        <taxon>Bacteroidota</taxon>
        <taxon>Chitinophagia</taxon>
        <taxon>Chitinophagales</taxon>
        <taxon>Chitinophagaceae</taxon>
        <taxon>Chitinophaga</taxon>
    </lineage>
</organism>
<feature type="signal peptide" evidence="1">
    <location>
        <begin position="1"/>
        <end position="22"/>
    </location>
</feature>
<evidence type="ECO:0000313" key="2">
    <source>
        <dbReference type="EMBL" id="SDF03035.1"/>
    </source>
</evidence>
<dbReference type="STRING" id="104663.SAMN04488121_101575"/>
<dbReference type="OrthoDB" id="637051at2"/>
<accession>A0A1G7HRH3</accession>
<dbReference type="Proteomes" id="UP000199045">
    <property type="component" value="Unassembled WGS sequence"/>
</dbReference>